<protein>
    <recommendedName>
        <fullName evidence="3">3-methyladenine DNA glycosylase</fullName>
    </recommendedName>
</protein>
<gene>
    <name evidence="1" type="ORF">CLV63_12753</name>
</gene>
<dbReference type="OrthoDB" id="9790578at2"/>
<reference evidence="1 2" key="1">
    <citation type="submission" date="2018-03" db="EMBL/GenBank/DDBJ databases">
        <title>Genomic Encyclopedia of Archaeal and Bacterial Type Strains, Phase II (KMG-II): from individual species to whole genera.</title>
        <authorList>
            <person name="Goeker M."/>
        </authorList>
    </citation>
    <scope>NUCLEOTIDE SEQUENCE [LARGE SCALE GENOMIC DNA]</scope>
    <source>
        <strain evidence="1 2">DSM 45312</strain>
    </source>
</reference>
<dbReference type="AlphaFoldDB" id="A0A2P8CW56"/>
<name>A0A2P8CW56_9ACTN</name>
<accession>A0A2P8CW56</accession>
<sequence length="312" mass="35215">MPATDEAARLAPEQWRAREARHHERTDSLLADHLRRRSAGVAHPVEDFLFSYYSHKPAHLRRWHPGPGTVLLDAPPERTRERWHREVRTCDAEPPGAVLDTGAFLERRGPTVEFVAALLRATNSRPAHLGCFGLHEWAMVYRLGPEDVRHASVPLRLGAEGTDRVVDTHTIRCSHYDAYRFFTPEAHGRNRLRPTREGQPEQEQPGCLHAGMDVYKWAYKLAPAVPGELVLDSFELARDIRALDMRASPYELRAYGYDPVPIETPEGKAAYIEAQRGFTERAKGLRERLLRVCDALLGTAPHNAVRPEPGAA</sequence>
<dbReference type="EMBL" id="PYGA01000027">
    <property type="protein sequence ID" value="PSK89180.1"/>
    <property type="molecule type" value="Genomic_DNA"/>
</dbReference>
<evidence type="ECO:0008006" key="3">
    <source>
        <dbReference type="Google" id="ProtNLM"/>
    </source>
</evidence>
<organism evidence="1 2">
    <name type="scientific">Murinocardiopsis flavida</name>
    <dbReference type="NCBI Taxonomy" id="645275"/>
    <lineage>
        <taxon>Bacteria</taxon>
        <taxon>Bacillati</taxon>
        <taxon>Actinomycetota</taxon>
        <taxon>Actinomycetes</taxon>
        <taxon>Streptosporangiales</taxon>
        <taxon>Nocardiopsidaceae</taxon>
        <taxon>Murinocardiopsis</taxon>
    </lineage>
</organism>
<dbReference type="Proteomes" id="UP000240542">
    <property type="component" value="Unassembled WGS sequence"/>
</dbReference>
<comment type="caution">
    <text evidence="1">The sequence shown here is derived from an EMBL/GenBank/DDBJ whole genome shotgun (WGS) entry which is preliminary data.</text>
</comment>
<evidence type="ECO:0000313" key="2">
    <source>
        <dbReference type="Proteomes" id="UP000240542"/>
    </source>
</evidence>
<proteinExistence type="predicted"/>
<evidence type="ECO:0000313" key="1">
    <source>
        <dbReference type="EMBL" id="PSK89180.1"/>
    </source>
</evidence>
<keyword evidence="2" id="KW-1185">Reference proteome</keyword>